<evidence type="ECO:0000313" key="1">
    <source>
        <dbReference type="EMBL" id="GFZ01575.1"/>
    </source>
</evidence>
<protein>
    <submittedName>
        <fullName evidence="1">Uncharacterized protein</fullName>
    </submittedName>
</protein>
<proteinExistence type="predicted"/>
<accession>A0A7J0FSB3</accession>
<name>A0A7J0FSB3_9ERIC</name>
<dbReference type="Proteomes" id="UP000585474">
    <property type="component" value="Unassembled WGS sequence"/>
</dbReference>
<reference evidence="1 2" key="1">
    <citation type="submission" date="2019-07" db="EMBL/GenBank/DDBJ databases">
        <title>De Novo Assembly of kiwifruit Actinidia rufa.</title>
        <authorList>
            <person name="Sugita-Konishi S."/>
            <person name="Sato K."/>
            <person name="Mori E."/>
            <person name="Abe Y."/>
            <person name="Kisaki G."/>
            <person name="Hamano K."/>
            <person name="Suezawa K."/>
            <person name="Otani M."/>
            <person name="Fukuda T."/>
            <person name="Manabe T."/>
            <person name="Gomi K."/>
            <person name="Tabuchi M."/>
            <person name="Akimitsu K."/>
            <person name="Kataoka I."/>
        </authorList>
    </citation>
    <scope>NUCLEOTIDE SEQUENCE [LARGE SCALE GENOMIC DNA]</scope>
    <source>
        <strain evidence="2">cv. Fuchu</strain>
    </source>
</reference>
<evidence type="ECO:0000313" key="2">
    <source>
        <dbReference type="Proteomes" id="UP000585474"/>
    </source>
</evidence>
<gene>
    <name evidence="1" type="ORF">Acr_15g0001840</name>
</gene>
<comment type="caution">
    <text evidence="1">The sequence shown here is derived from an EMBL/GenBank/DDBJ whole genome shotgun (WGS) entry which is preliminary data.</text>
</comment>
<dbReference type="EMBL" id="BJWL01000015">
    <property type="protein sequence ID" value="GFZ01575.1"/>
    <property type="molecule type" value="Genomic_DNA"/>
</dbReference>
<organism evidence="1 2">
    <name type="scientific">Actinidia rufa</name>
    <dbReference type="NCBI Taxonomy" id="165716"/>
    <lineage>
        <taxon>Eukaryota</taxon>
        <taxon>Viridiplantae</taxon>
        <taxon>Streptophyta</taxon>
        <taxon>Embryophyta</taxon>
        <taxon>Tracheophyta</taxon>
        <taxon>Spermatophyta</taxon>
        <taxon>Magnoliopsida</taxon>
        <taxon>eudicotyledons</taxon>
        <taxon>Gunneridae</taxon>
        <taxon>Pentapetalae</taxon>
        <taxon>asterids</taxon>
        <taxon>Ericales</taxon>
        <taxon>Actinidiaceae</taxon>
        <taxon>Actinidia</taxon>
    </lineage>
</organism>
<dbReference type="AlphaFoldDB" id="A0A7J0FSB3"/>
<keyword evidence="2" id="KW-1185">Reference proteome</keyword>
<sequence length="103" mass="11433">MMQPDLVRVGTPDELQPQSKFGGLLCRSPVQTPFDTGLVRAEVSTNCRHGASLETLYDGTQSSHHYRRMPARTKAIVTLEAPLLNKLGTITALKAWTRGNDRR</sequence>